<evidence type="ECO:0008006" key="3">
    <source>
        <dbReference type="Google" id="ProtNLM"/>
    </source>
</evidence>
<reference evidence="1" key="1">
    <citation type="submission" date="2021-11" db="EMBL/GenBank/DDBJ databases">
        <title>Development of a sustainable strategy for remediation of hydrocarbon-contaminated territories based on the waste exchange concept.</title>
        <authorList>
            <person name="Elkin A."/>
        </authorList>
    </citation>
    <scope>NUCLEOTIDE SEQUENCE</scope>
    <source>
        <strain evidence="1">IEGM 757</strain>
    </source>
</reference>
<dbReference type="EMBL" id="JAJNCO010000004">
    <property type="protein sequence ID" value="MCD2111428.1"/>
    <property type="molecule type" value="Genomic_DNA"/>
</dbReference>
<proteinExistence type="predicted"/>
<evidence type="ECO:0000313" key="2">
    <source>
        <dbReference type="Proteomes" id="UP001198630"/>
    </source>
</evidence>
<name>A0AAW4XDE7_RHORH</name>
<dbReference type="Proteomes" id="UP001198630">
    <property type="component" value="Unassembled WGS sequence"/>
</dbReference>
<dbReference type="RefSeq" id="WP_230789913.1">
    <property type="nucleotide sequence ID" value="NZ_JAJNCO010000004.1"/>
</dbReference>
<dbReference type="AlphaFoldDB" id="A0AAW4XDE7"/>
<evidence type="ECO:0000313" key="1">
    <source>
        <dbReference type="EMBL" id="MCD2111428.1"/>
    </source>
</evidence>
<sequence>MESLSLPPLVGSRSRAKALADTLPDNLADVEVTVDGRSLVAATVSFVDELIKQILVAHRGSKLRVVNISDPEFVEWIGQQAEANGVAERVAVEARSTITAS</sequence>
<protein>
    <recommendedName>
        <fullName evidence="3">STAS domain-containing protein</fullName>
    </recommendedName>
</protein>
<comment type="caution">
    <text evidence="1">The sequence shown here is derived from an EMBL/GenBank/DDBJ whole genome shotgun (WGS) entry which is preliminary data.</text>
</comment>
<gene>
    <name evidence="1" type="ORF">LQ384_10010</name>
</gene>
<organism evidence="1 2">
    <name type="scientific">Rhodococcus rhodochrous</name>
    <dbReference type="NCBI Taxonomy" id="1829"/>
    <lineage>
        <taxon>Bacteria</taxon>
        <taxon>Bacillati</taxon>
        <taxon>Actinomycetota</taxon>
        <taxon>Actinomycetes</taxon>
        <taxon>Mycobacteriales</taxon>
        <taxon>Nocardiaceae</taxon>
        <taxon>Rhodococcus</taxon>
    </lineage>
</organism>
<accession>A0AAW4XDE7</accession>